<evidence type="ECO:0000313" key="3">
    <source>
        <dbReference type="Proteomes" id="UP000612055"/>
    </source>
</evidence>
<keyword evidence="3" id="KW-1185">Reference proteome</keyword>
<dbReference type="EMBL" id="JAEHOE010000239">
    <property type="protein sequence ID" value="KAG2482251.1"/>
    <property type="molecule type" value="Genomic_DNA"/>
</dbReference>
<reference evidence="2" key="1">
    <citation type="journal article" date="2020" name="bioRxiv">
        <title>Comparative genomics of Chlamydomonas.</title>
        <authorList>
            <person name="Craig R.J."/>
            <person name="Hasan A.R."/>
            <person name="Ness R.W."/>
            <person name="Keightley P.D."/>
        </authorList>
    </citation>
    <scope>NUCLEOTIDE SEQUENCE</scope>
    <source>
        <strain evidence="2">CCAP 11/70</strain>
    </source>
</reference>
<name>A0A835XEK2_9CHLO</name>
<protein>
    <submittedName>
        <fullName evidence="2">Uncharacterized protein</fullName>
    </submittedName>
</protein>
<accession>A0A835XEK2</accession>
<dbReference type="AlphaFoldDB" id="A0A835XEK2"/>
<gene>
    <name evidence="2" type="ORF">HYH03_018814</name>
</gene>
<evidence type="ECO:0000256" key="1">
    <source>
        <dbReference type="SAM" id="MobiDB-lite"/>
    </source>
</evidence>
<comment type="caution">
    <text evidence="2">The sequence shown here is derived from an EMBL/GenBank/DDBJ whole genome shotgun (WGS) entry which is preliminary data.</text>
</comment>
<sequence length="875" mass="92238">MYYYDPHSSEEGVLLGVVCQKDHPIIDLRATNFTINVFHILRSGTSDIVDVTHFRPVGVKLLRERHIGDPVFADGLKPGRGHTNPAITETLYLDAGSEIDLLTPQQPEPTPLFNPTLSMLVEQGVGTYGINALCVLDPLEPGASPSAEDLWEGGSALTLRGHVFRRASAVAPDPKNSSSDDASHTLVYEGPAVIQADTAHRSVRSLQELYRHATGPSLAQRLTFIFNAKFTNSWVEGHKTHLYHIHHEGAVLLVDSLREPHQGQEDILQLLYAALPPPGSGLEPVMRSGYGTAHDVRHCLRAVFVPYGFRPAPDGADRMDTDGASAPGAGEPPLQLHGQLLGARIEPGFDGFEAAMAPSVARAAYGGRLAGMRGMGPRALAEEGKLAGSFTVSGGTITAYHDLHHQQNTAAPLSHGAHTDRGLAPAGPLHHPPLAGAGFSIRGTLLGVICPHDCIIEALQSNNYGVTTAFVLRQDGSGGAGGTSAGGSGGAGAGGRIAEVSATDAAFVVDLLQQGPHLGDAVVLSGLQYSAREPKPGASACFKWQDGCSSLDLLPEDQHKAPLLFQPTLSMLSEGYEPWGCNVLCVLDRREPPDPLPAEGGSGQEGPLFLNGIEVTGHVFARTPAACEQPCGRESAGLVWEGRAKFEVSPQCRSDRALLHTLHQASRASLCERLAFVFRANHQYLGTEDLKLRVYSIDHDGALLSVDPRSPLLPDLFAALPPPADSTTPAVDALLPPPAGPTMPPAGEAGLRPNVCQDPTLHPSPRTHRAVFVPDAFGPSSPDDETEVLHGILLSTELEPPYDGIRAAMDPSVAQAAYGGLLAGMRGMGPRALAEEGKLAGSFTVTGGTITAASNTLFCGPPAADHLAAEHQPDA</sequence>
<proteinExistence type="predicted"/>
<feature type="region of interest" description="Disordered" evidence="1">
    <location>
        <begin position="739"/>
        <end position="767"/>
    </location>
</feature>
<evidence type="ECO:0000313" key="2">
    <source>
        <dbReference type="EMBL" id="KAG2482251.1"/>
    </source>
</evidence>
<dbReference type="Proteomes" id="UP000612055">
    <property type="component" value="Unassembled WGS sequence"/>
</dbReference>
<organism evidence="2 3">
    <name type="scientific">Edaphochlamys debaryana</name>
    <dbReference type="NCBI Taxonomy" id="47281"/>
    <lineage>
        <taxon>Eukaryota</taxon>
        <taxon>Viridiplantae</taxon>
        <taxon>Chlorophyta</taxon>
        <taxon>core chlorophytes</taxon>
        <taxon>Chlorophyceae</taxon>
        <taxon>CS clade</taxon>
        <taxon>Chlamydomonadales</taxon>
        <taxon>Chlamydomonadales incertae sedis</taxon>
        <taxon>Edaphochlamys</taxon>
    </lineage>
</organism>